<dbReference type="EMBL" id="CP147404">
    <property type="protein sequence ID" value="WXB92575.1"/>
    <property type="molecule type" value="Genomic_DNA"/>
</dbReference>
<comment type="subcellular location">
    <subcellularLocation>
        <location evidence="1">Secreted</location>
        <location evidence="1">Cell wall</location>
        <topology evidence="1">Peptidoglycan-anchor</topology>
    </subcellularLocation>
</comment>
<protein>
    <submittedName>
        <fullName evidence="10">SpaA isopeptide-forming pilin-related protein</fullName>
    </submittedName>
</protein>
<evidence type="ECO:0000256" key="6">
    <source>
        <dbReference type="ARBA" id="ARBA00023088"/>
    </source>
</evidence>
<dbReference type="Proteomes" id="UP001387364">
    <property type="component" value="Chromosome"/>
</dbReference>
<dbReference type="SUPFAM" id="SSF49478">
    <property type="entry name" value="Cna protein B-type domain"/>
    <property type="match status" value="2"/>
</dbReference>
<comment type="similarity">
    <text evidence="2">Belongs to the serine-aspartate repeat-containing protein (SDr) family.</text>
</comment>
<keyword evidence="11" id="KW-1185">Reference proteome</keyword>
<proteinExistence type="inferred from homology"/>
<feature type="region of interest" description="Disordered" evidence="7">
    <location>
        <begin position="175"/>
        <end position="198"/>
    </location>
</feature>
<accession>A0ABZ2N4U2</accession>
<keyword evidence="4" id="KW-0964">Secreted</keyword>
<dbReference type="InterPro" id="IPR008966">
    <property type="entry name" value="Adhesion_dom_sf"/>
</dbReference>
<evidence type="ECO:0000256" key="4">
    <source>
        <dbReference type="ARBA" id="ARBA00022525"/>
    </source>
</evidence>
<feature type="compositionally biased region" description="Polar residues" evidence="7">
    <location>
        <begin position="182"/>
        <end position="191"/>
    </location>
</feature>
<evidence type="ECO:0000256" key="7">
    <source>
        <dbReference type="SAM" id="MobiDB-lite"/>
    </source>
</evidence>
<dbReference type="SUPFAM" id="SSF49401">
    <property type="entry name" value="Bacterial adhesins"/>
    <property type="match status" value="1"/>
</dbReference>
<reference evidence="10 11" key="1">
    <citation type="submission" date="2024-02" db="EMBL/GenBank/DDBJ databases">
        <title>Seven novel Bacillus-like species.</title>
        <authorList>
            <person name="Liu G."/>
        </authorList>
    </citation>
    <scope>NUCLEOTIDE SEQUENCE [LARGE SCALE GENOMIC DNA]</scope>
    <source>
        <strain evidence="10 11">FJAT-52991</strain>
    </source>
</reference>
<evidence type="ECO:0000256" key="3">
    <source>
        <dbReference type="ARBA" id="ARBA00022512"/>
    </source>
</evidence>
<keyword evidence="6" id="KW-0572">Peptidoglycan-anchor</keyword>
<evidence type="ECO:0000259" key="9">
    <source>
        <dbReference type="Pfam" id="PF17961"/>
    </source>
</evidence>
<evidence type="ECO:0000256" key="2">
    <source>
        <dbReference type="ARBA" id="ARBA00007257"/>
    </source>
</evidence>
<dbReference type="Pfam" id="PF17961">
    <property type="entry name" value="Big_8"/>
    <property type="match status" value="1"/>
</dbReference>
<evidence type="ECO:0000259" key="8">
    <source>
        <dbReference type="Pfam" id="PF17802"/>
    </source>
</evidence>
<feature type="compositionally biased region" description="Low complexity" evidence="7">
    <location>
        <begin position="438"/>
        <end position="449"/>
    </location>
</feature>
<gene>
    <name evidence="10" type="ORF">WDJ61_15290</name>
</gene>
<feature type="compositionally biased region" description="Polar residues" evidence="7">
    <location>
        <begin position="384"/>
        <end position="394"/>
    </location>
</feature>
<evidence type="ECO:0000256" key="5">
    <source>
        <dbReference type="ARBA" id="ARBA00022729"/>
    </source>
</evidence>
<feature type="domain" description="SpaA-like prealbumin fold" evidence="8">
    <location>
        <begin position="293"/>
        <end position="381"/>
    </location>
</feature>
<feature type="domain" description="SpaA-like prealbumin fold" evidence="8">
    <location>
        <begin position="204"/>
        <end position="281"/>
    </location>
</feature>
<dbReference type="Pfam" id="PF17802">
    <property type="entry name" value="SpaA"/>
    <property type="match status" value="2"/>
</dbReference>
<feature type="compositionally biased region" description="Polar residues" evidence="7">
    <location>
        <begin position="421"/>
        <end position="437"/>
    </location>
</feature>
<dbReference type="Gene3D" id="2.60.40.10">
    <property type="entry name" value="Immunoglobulins"/>
    <property type="match status" value="2"/>
</dbReference>
<evidence type="ECO:0000256" key="1">
    <source>
        <dbReference type="ARBA" id="ARBA00004168"/>
    </source>
</evidence>
<organism evidence="10 11">
    <name type="scientific">Bacillus kandeliae</name>
    <dbReference type="NCBI Taxonomy" id="3129297"/>
    <lineage>
        <taxon>Bacteria</taxon>
        <taxon>Bacillati</taxon>
        <taxon>Bacillota</taxon>
        <taxon>Bacilli</taxon>
        <taxon>Bacillales</taxon>
        <taxon>Bacillaceae</taxon>
        <taxon>Bacillus</taxon>
    </lineage>
</organism>
<feature type="domain" description="SDR-like Ig" evidence="9">
    <location>
        <begin position="58"/>
        <end position="148"/>
    </location>
</feature>
<evidence type="ECO:0000313" key="11">
    <source>
        <dbReference type="Proteomes" id="UP001387364"/>
    </source>
</evidence>
<dbReference type="InterPro" id="IPR041171">
    <property type="entry name" value="SDR_Ig"/>
</dbReference>
<dbReference type="InterPro" id="IPR013783">
    <property type="entry name" value="Ig-like_fold"/>
</dbReference>
<dbReference type="PANTHER" id="PTHR36108">
    <property type="entry name" value="COLOSSIN-B-RELATED"/>
    <property type="match status" value="1"/>
</dbReference>
<dbReference type="RefSeq" id="WP_338751211.1">
    <property type="nucleotide sequence ID" value="NZ_CP147404.1"/>
</dbReference>
<sequence length="476" mass="51658">MNVRIRKTMPAIIGFLFGLCMMINVFPPMAYAQKTAADVADVDQIRILDASGQPKNSFHEYEDVKIEIEWSTKSAMKPKDQLTIELPKELQAYSEKAPMKDANGQSIGQCAVSKTTLTCTYDEAVKGKTNLKGSFFLQAQIKGMKEKEIKKKLAFQVNGKTHHVPIHIVGHDVKKEPEKTNSKIQSSSSKTKGVLNEDPNEEAQIQIVKVDQEDQNQILPGAHFDLLQDGKVIDSLVTDANGKAVSKKLPEGTYTLKETKAPTGYQLPTKTMEVKLENKKDMLMVVPNMKELGSLKVVKKDSKTGALLKGAQFQLYDEEGHIASQPQTTDQNGVALFENLVSGQYSLKETKAPEGYNKSNVEISVKIVAGEITQLEVKNEKQNLDPQQPGSSHGTGVGIPVQKPGSSHGTGVGIPVKKPDSSTGATNKSNASSKTVVNKQKANNNSSNKLPQTGDAGSMAPIIGAILILAAIRLKI</sequence>
<dbReference type="InterPro" id="IPR041033">
    <property type="entry name" value="SpaA_PFL_dom_1"/>
</dbReference>
<keyword evidence="3" id="KW-0134">Cell wall</keyword>
<evidence type="ECO:0000313" key="10">
    <source>
        <dbReference type="EMBL" id="WXB92575.1"/>
    </source>
</evidence>
<dbReference type="Gene3D" id="2.60.40.1280">
    <property type="match status" value="1"/>
</dbReference>
<feature type="region of interest" description="Disordered" evidence="7">
    <location>
        <begin position="382"/>
        <end position="456"/>
    </location>
</feature>
<dbReference type="InterPro" id="IPR011252">
    <property type="entry name" value="Fibrogen-bd_dom1"/>
</dbReference>
<dbReference type="PANTHER" id="PTHR36108:SF13">
    <property type="entry name" value="COLOSSIN-B-RELATED"/>
    <property type="match status" value="1"/>
</dbReference>
<name>A0ABZ2N4U2_9BACI</name>
<keyword evidence="5" id="KW-0732">Signal</keyword>